<name>A0A238IVW6_9RHOB</name>
<keyword evidence="2" id="KW-0378">Hydrolase</keyword>
<dbReference type="EC" id="3.7.1.9" evidence="2"/>
<dbReference type="Gene3D" id="3.40.50.1820">
    <property type="entry name" value="alpha/beta hydrolase"/>
    <property type="match status" value="1"/>
</dbReference>
<dbReference type="OrthoDB" id="7267294at2"/>
<dbReference type="Proteomes" id="UP000201838">
    <property type="component" value="Unassembled WGS sequence"/>
</dbReference>
<dbReference type="PRINTS" id="PR00111">
    <property type="entry name" value="ABHYDROLASE"/>
</dbReference>
<reference evidence="2 3" key="1">
    <citation type="submission" date="2017-05" db="EMBL/GenBank/DDBJ databases">
        <authorList>
            <person name="Song R."/>
            <person name="Chenine A.L."/>
            <person name="Ruprecht R.M."/>
        </authorList>
    </citation>
    <scope>NUCLEOTIDE SEQUENCE [LARGE SCALE GENOMIC DNA]</scope>
    <source>
        <strain evidence="2 3">CECT 8489</strain>
    </source>
</reference>
<evidence type="ECO:0000313" key="3">
    <source>
        <dbReference type="Proteomes" id="UP000201838"/>
    </source>
</evidence>
<dbReference type="Pfam" id="PF00561">
    <property type="entry name" value="Abhydrolase_1"/>
    <property type="match status" value="1"/>
</dbReference>
<proteinExistence type="predicted"/>
<sequence>MSVVAWTGLGLALGAPVIAEALRRPMSAARQKKAPGTIAELPSGRTHYRWTGPKRGPIAVCIHGLSSPQYIFAGTARALAALGFRVLTYDLYGRGWSSRPRGNQDIDYFLRQLRDLLDYFGIDQPITVVGYSMGGTLATAFAAEEGLNIKALVLMAPAGLEPVYQSSKDRLWTLPVIGDWLMPVFGGLVLRRELAREDTAPTVIPNLSERLASETRKRGYLPSLLSSRRHVLSQTCDEDHRAIRDYKTPVLAIWGRKDGVIPITAMGKLAALNPNAHHIELATGTHNFPQTNPGRVAEILKDFLGVHSVVGSRRPSLPTS</sequence>
<dbReference type="GO" id="GO:0018775">
    <property type="term" value="F:2-hydroxymuconate-semialdehyde hydrolase activity"/>
    <property type="evidence" value="ECO:0007669"/>
    <property type="project" value="UniProtKB-EC"/>
</dbReference>
<dbReference type="PANTHER" id="PTHR43798">
    <property type="entry name" value="MONOACYLGLYCEROL LIPASE"/>
    <property type="match status" value="1"/>
</dbReference>
<protein>
    <submittedName>
        <fullName evidence="2">2-hydroxymuconate semialdehyde hydrolase</fullName>
        <ecNumber evidence="2">3.7.1.9</ecNumber>
    </submittedName>
</protein>
<dbReference type="EMBL" id="FXXQ01000001">
    <property type="protein sequence ID" value="SMX22092.1"/>
    <property type="molecule type" value="Genomic_DNA"/>
</dbReference>
<dbReference type="RefSeq" id="WP_093972092.1">
    <property type="nucleotide sequence ID" value="NZ_FXXQ01000001.1"/>
</dbReference>
<dbReference type="GO" id="GO:0016020">
    <property type="term" value="C:membrane"/>
    <property type="evidence" value="ECO:0007669"/>
    <property type="project" value="TreeGrafter"/>
</dbReference>
<keyword evidence="3" id="KW-1185">Reference proteome</keyword>
<evidence type="ECO:0000313" key="2">
    <source>
        <dbReference type="EMBL" id="SMX22092.1"/>
    </source>
</evidence>
<dbReference type="SUPFAM" id="SSF53474">
    <property type="entry name" value="alpha/beta-Hydrolases"/>
    <property type="match status" value="1"/>
</dbReference>
<dbReference type="InterPro" id="IPR000073">
    <property type="entry name" value="AB_hydrolase_1"/>
</dbReference>
<dbReference type="InterPro" id="IPR050266">
    <property type="entry name" value="AB_hydrolase_sf"/>
</dbReference>
<gene>
    <name evidence="2" type="primary">xylF_1</name>
    <name evidence="2" type="ORF">BOA8489_00182</name>
</gene>
<evidence type="ECO:0000259" key="1">
    <source>
        <dbReference type="Pfam" id="PF00561"/>
    </source>
</evidence>
<organism evidence="2 3">
    <name type="scientific">Boseongicola aestuarii</name>
    <dbReference type="NCBI Taxonomy" id="1470561"/>
    <lineage>
        <taxon>Bacteria</taxon>
        <taxon>Pseudomonadati</taxon>
        <taxon>Pseudomonadota</taxon>
        <taxon>Alphaproteobacteria</taxon>
        <taxon>Rhodobacterales</taxon>
        <taxon>Paracoccaceae</taxon>
        <taxon>Boseongicola</taxon>
    </lineage>
</organism>
<dbReference type="PANTHER" id="PTHR43798:SF33">
    <property type="entry name" value="HYDROLASE, PUTATIVE (AFU_ORTHOLOGUE AFUA_2G14860)-RELATED"/>
    <property type="match status" value="1"/>
</dbReference>
<feature type="domain" description="AB hydrolase-1" evidence="1">
    <location>
        <begin position="60"/>
        <end position="288"/>
    </location>
</feature>
<accession>A0A238IVW6</accession>
<dbReference type="InterPro" id="IPR029058">
    <property type="entry name" value="AB_hydrolase_fold"/>
</dbReference>
<dbReference type="AlphaFoldDB" id="A0A238IVW6"/>